<dbReference type="AlphaFoldDB" id="A0A4Y7SGF1"/>
<reference evidence="2 3" key="1">
    <citation type="journal article" date="2019" name="Nat. Ecol. Evol.">
        <title>Megaphylogeny resolves global patterns of mushroom evolution.</title>
        <authorList>
            <person name="Varga T."/>
            <person name="Krizsan K."/>
            <person name="Foldi C."/>
            <person name="Dima B."/>
            <person name="Sanchez-Garcia M."/>
            <person name="Sanchez-Ramirez S."/>
            <person name="Szollosi G.J."/>
            <person name="Szarkandi J.G."/>
            <person name="Papp V."/>
            <person name="Albert L."/>
            <person name="Andreopoulos W."/>
            <person name="Angelini C."/>
            <person name="Antonin V."/>
            <person name="Barry K.W."/>
            <person name="Bougher N.L."/>
            <person name="Buchanan P."/>
            <person name="Buyck B."/>
            <person name="Bense V."/>
            <person name="Catcheside P."/>
            <person name="Chovatia M."/>
            <person name="Cooper J."/>
            <person name="Damon W."/>
            <person name="Desjardin D."/>
            <person name="Finy P."/>
            <person name="Geml J."/>
            <person name="Haridas S."/>
            <person name="Hughes K."/>
            <person name="Justo A."/>
            <person name="Karasinski D."/>
            <person name="Kautmanova I."/>
            <person name="Kiss B."/>
            <person name="Kocsube S."/>
            <person name="Kotiranta H."/>
            <person name="LaButti K.M."/>
            <person name="Lechner B.E."/>
            <person name="Liimatainen K."/>
            <person name="Lipzen A."/>
            <person name="Lukacs Z."/>
            <person name="Mihaltcheva S."/>
            <person name="Morgado L.N."/>
            <person name="Niskanen T."/>
            <person name="Noordeloos M.E."/>
            <person name="Ohm R.A."/>
            <person name="Ortiz-Santana B."/>
            <person name="Ovrebo C."/>
            <person name="Racz N."/>
            <person name="Riley R."/>
            <person name="Savchenko A."/>
            <person name="Shiryaev A."/>
            <person name="Soop K."/>
            <person name="Spirin V."/>
            <person name="Szebenyi C."/>
            <person name="Tomsovsky M."/>
            <person name="Tulloss R.E."/>
            <person name="Uehling J."/>
            <person name="Grigoriev I.V."/>
            <person name="Vagvolgyi C."/>
            <person name="Papp T."/>
            <person name="Martin F.M."/>
            <person name="Miettinen O."/>
            <person name="Hibbett D.S."/>
            <person name="Nagy L.G."/>
        </authorList>
    </citation>
    <scope>NUCLEOTIDE SEQUENCE [LARGE SCALE GENOMIC DNA]</scope>
    <source>
        <strain evidence="2 3">FP101781</strain>
    </source>
</reference>
<organism evidence="2 3">
    <name type="scientific">Coprinellus micaceus</name>
    <name type="common">Glistening ink-cap mushroom</name>
    <name type="synonym">Coprinus micaceus</name>
    <dbReference type="NCBI Taxonomy" id="71717"/>
    <lineage>
        <taxon>Eukaryota</taxon>
        <taxon>Fungi</taxon>
        <taxon>Dikarya</taxon>
        <taxon>Basidiomycota</taxon>
        <taxon>Agaricomycotina</taxon>
        <taxon>Agaricomycetes</taxon>
        <taxon>Agaricomycetidae</taxon>
        <taxon>Agaricales</taxon>
        <taxon>Agaricineae</taxon>
        <taxon>Psathyrellaceae</taxon>
        <taxon>Coprinellus</taxon>
    </lineage>
</organism>
<feature type="region of interest" description="Disordered" evidence="1">
    <location>
        <begin position="79"/>
        <end position="107"/>
    </location>
</feature>
<sequence length="239" mass="26500">MRLSTNFNLETHSGPAHPAAGRTWPTRLAQRGHLHLVGLVGHHSVRPSRVGAESSFTHCTPNVGFNCFPESPSVITPLGHSQDRTTTLHPPESAIRSSPSCTAPHRVHPPPPNRHRYCCVRWVGYSHNWGSLVQAWQFLRCARWRGVTWTTDLCITRRSTHPPIVLLCFESLPLHGTVVTFVLRRRGIFGSRGKGGWSFSFFVGSGSTSKIPAQVVKRKDQNEVGRNTSSSFTPSPTQT</sequence>
<protein>
    <submittedName>
        <fullName evidence="2">Uncharacterized protein</fullName>
    </submittedName>
</protein>
<accession>A0A4Y7SGF1</accession>
<dbReference type="EMBL" id="QPFP01000129">
    <property type="protein sequence ID" value="TEB20897.1"/>
    <property type="molecule type" value="Genomic_DNA"/>
</dbReference>
<dbReference type="Proteomes" id="UP000298030">
    <property type="component" value="Unassembled WGS sequence"/>
</dbReference>
<name>A0A4Y7SGF1_COPMI</name>
<feature type="compositionally biased region" description="Low complexity" evidence="1">
    <location>
        <begin position="228"/>
        <end position="239"/>
    </location>
</feature>
<proteinExistence type="predicted"/>
<feature type="region of interest" description="Disordered" evidence="1">
    <location>
        <begin position="1"/>
        <end position="22"/>
    </location>
</feature>
<feature type="compositionally biased region" description="Polar residues" evidence="1">
    <location>
        <begin position="1"/>
        <end position="11"/>
    </location>
</feature>
<evidence type="ECO:0000313" key="3">
    <source>
        <dbReference type="Proteomes" id="UP000298030"/>
    </source>
</evidence>
<evidence type="ECO:0000256" key="1">
    <source>
        <dbReference type="SAM" id="MobiDB-lite"/>
    </source>
</evidence>
<feature type="region of interest" description="Disordered" evidence="1">
    <location>
        <begin position="214"/>
        <end position="239"/>
    </location>
</feature>
<gene>
    <name evidence="2" type="ORF">FA13DRAFT_175099</name>
</gene>
<evidence type="ECO:0000313" key="2">
    <source>
        <dbReference type="EMBL" id="TEB20897.1"/>
    </source>
</evidence>
<comment type="caution">
    <text evidence="2">The sequence shown here is derived from an EMBL/GenBank/DDBJ whole genome shotgun (WGS) entry which is preliminary data.</text>
</comment>
<keyword evidence="3" id="KW-1185">Reference proteome</keyword>